<proteinExistence type="predicted"/>
<accession>V5SHB7</accession>
<dbReference type="KEGG" id="hni:W911_03490"/>
<name>V5SHB7_9HYPH</name>
<dbReference type="Proteomes" id="UP000018542">
    <property type="component" value="Chromosome"/>
</dbReference>
<evidence type="ECO:0000256" key="1">
    <source>
        <dbReference type="SAM" id="MobiDB-lite"/>
    </source>
</evidence>
<sequence length="37" mass="4418">MRKRKGKGRNVPTPARKYSYEGRNNTKREKRKVQVAE</sequence>
<feature type="region of interest" description="Disordered" evidence="1">
    <location>
        <begin position="1"/>
        <end position="37"/>
    </location>
</feature>
<evidence type="ECO:0000313" key="3">
    <source>
        <dbReference type="Proteomes" id="UP000018542"/>
    </source>
</evidence>
<organism evidence="2 3">
    <name type="scientific">Hyphomicrobium nitrativorans NL23</name>
    <dbReference type="NCBI Taxonomy" id="1029756"/>
    <lineage>
        <taxon>Bacteria</taxon>
        <taxon>Pseudomonadati</taxon>
        <taxon>Pseudomonadota</taxon>
        <taxon>Alphaproteobacteria</taxon>
        <taxon>Hyphomicrobiales</taxon>
        <taxon>Hyphomicrobiaceae</taxon>
        <taxon>Hyphomicrobium</taxon>
    </lineage>
</organism>
<dbReference type="EMBL" id="CP006912">
    <property type="protein sequence ID" value="AHB49887.1"/>
    <property type="molecule type" value="Genomic_DNA"/>
</dbReference>
<feature type="compositionally biased region" description="Basic and acidic residues" evidence="1">
    <location>
        <begin position="18"/>
        <end position="37"/>
    </location>
</feature>
<gene>
    <name evidence="2" type="ORF">W911_03490</name>
</gene>
<dbReference type="AlphaFoldDB" id="V5SHB7"/>
<dbReference type="HOGENOM" id="CLU_3344573_0_0_5"/>
<keyword evidence="3" id="KW-1185">Reference proteome</keyword>
<reference evidence="2 3" key="1">
    <citation type="journal article" date="2014" name="Genome Announc.">
        <title>Complete Genome Sequence of Hyphomicrobium nitrativorans Strain NL23, a Denitrifying Bacterium Isolated from Biofilm of a Methanol-Fed Denitrification System Treating Seawater at the Montreal Biodome.</title>
        <authorList>
            <person name="Martineau C."/>
            <person name="Villeneuve C."/>
            <person name="Mauffrey F."/>
            <person name="Villemur R."/>
        </authorList>
    </citation>
    <scope>NUCLEOTIDE SEQUENCE [LARGE SCALE GENOMIC DNA]</scope>
    <source>
        <strain evidence="2">NL23</strain>
    </source>
</reference>
<evidence type="ECO:0000313" key="2">
    <source>
        <dbReference type="EMBL" id="AHB49887.1"/>
    </source>
</evidence>
<protein>
    <submittedName>
        <fullName evidence="2">Uncharacterized protein</fullName>
    </submittedName>
</protein>
<dbReference type="PATRIC" id="fig|1029756.8.peg.728"/>